<feature type="region of interest" description="Disordered" evidence="1">
    <location>
        <begin position="1"/>
        <end position="29"/>
    </location>
</feature>
<proteinExistence type="predicted"/>
<evidence type="ECO:0000313" key="3">
    <source>
        <dbReference type="Proteomes" id="UP000322234"/>
    </source>
</evidence>
<reference evidence="2" key="1">
    <citation type="submission" date="2019-10" db="EMBL/GenBank/DDBJ databases">
        <title>The sequence and de novo assembly of the wild yak genome.</title>
        <authorList>
            <person name="Liu Y."/>
        </authorList>
    </citation>
    <scope>NUCLEOTIDE SEQUENCE [LARGE SCALE GENOMIC DNA]</scope>
    <source>
        <strain evidence="2">WY2019</strain>
    </source>
</reference>
<dbReference type="AlphaFoldDB" id="A0A6B0S0C9"/>
<evidence type="ECO:0000256" key="1">
    <source>
        <dbReference type="SAM" id="MobiDB-lite"/>
    </source>
</evidence>
<comment type="caution">
    <text evidence="2">The sequence shown here is derived from an EMBL/GenBank/DDBJ whole genome shotgun (WGS) entry which is preliminary data.</text>
</comment>
<organism evidence="2 3">
    <name type="scientific">Bos mutus</name>
    <name type="common">wild yak</name>
    <dbReference type="NCBI Taxonomy" id="72004"/>
    <lineage>
        <taxon>Eukaryota</taxon>
        <taxon>Metazoa</taxon>
        <taxon>Chordata</taxon>
        <taxon>Craniata</taxon>
        <taxon>Vertebrata</taxon>
        <taxon>Euteleostomi</taxon>
        <taxon>Mammalia</taxon>
        <taxon>Eutheria</taxon>
        <taxon>Laurasiatheria</taxon>
        <taxon>Artiodactyla</taxon>
        <taxon>Ruminantia</taxon>
        <taxon>Pecora</taxon>
        <taxon>Bovidae</taxon>
        <taxon>Bovinae</taxon>
        <taxon>Bos</taxon>
    </lineage>
</organism>
<keyword evidence="3" id="KW-1185">Reference proteome</keyword>
<feature type="region of interest" description="Disordered" evidence="1">
    <location>
        <begin position="124"/>
        <end position="159"/>
    </location>
</feature>
<name>A0A6B0S0C9_9CETA</name>
<feature type="region of interest" description="Disordered" evidence="1">
    <location>
        <begin position="41"/>
        <end position="97"/>
    </location>
</feature>
<protein>
    <submittedName>
        <fullName evidence="2">Uncharacterized protein</fullName>
    </submittedName>
</protein>
<evidence type="ECO:0000313" key="2">
    <source>
        <dbReference type="EMBL" id="MXQ95342.1"/>
    </source>
</evidence>
<sequence length="159" mass="16520">MEEPEEQPPHEVRGPVAGAGAPVPRGASPVFPPCCWPVEGCAGRHGEHVGDTWPSAPQPRGSTASAPPPSAGRHGARRDFRGLGGGAQGAPRRPPESVCVLPRVPMGWGLGQGLVGRGLQSRGLSWAPRQPGAPTPTLILVGEDRRLETERDPPVGGRP</sequence>
<gene>
    <name evidence="2" type="ORF">E5288_WYG005086</name>
</gene>
<dbReference type="Proteomes" id="UP000322234">
    <property type="component" value="Unassembled WGS sequence"/>
</dbReference>
<feature type="compositionally biased region" description="Low complexity" evidence="1">
    <location>
        <begin position="14"/>
        <end position="29"/>
    </location>
</feature>
<feature type="compositionally biased region" description="Basic and acidic residues" evidence="1">
    <location>
        <begin position="142"/>
        <end position="153"/>
    </location>
</feature>
<accession>A0A6B0S0C9</accession>
<dbReference type="EMBL" id="VBQZ03000132">
    <property type="protein sequence ID" value="MXQ95342.1"/>
    <property type="molecule type" value="Genomic_DNA"/>
</dbReference>